<accession>A0A292PYN7</accession>
<dbReference type="Gene3D" id="2.60.120.650">
    <property type="entry name" value="Cupin"/>
    <property type="match status" value="1"/>
</dbReference>
<name>A0A292PYN7_9PEZI</name>
<dbReference type="AlphaFoldDB" id="A0A292PYN7"/>
<protein>
    <submittedName>
        <fullName evidence="1">Uncharacterized protein</fullName>
    </submittedName>
</protein>
<sequence length="71" mass="7881">MPESLFGNSTTSWNVAKLENLLDCLGKKLQCVNTASLYLGMWISTTSIIYTSERLSNGTPSQERINPKLSK</sequence>
<dbReference type="EMBL" id="LN891016">
    <property type="protein sequence ID" value="CUS11603.1"/>
    <property type="molecule type" value="Genomic_DNA"/>
</dbReference>
<evidence type="ECO:0000313" key="1">
    <source>
        <dbReference type="EMBL" id="CUS11603.1"/>
    </source>
</evidence>
<proteinExistence type="predicted"/>
<gene>
    <name evidence="1" type="ORF">GSTUAT00004295001</name>
</gene>
<reference evidence="1" key="1">
    <citation type="submission" date="2015-10" db="EMBL/GenBank/DDBJ databases">
        <authorList>
            <person name="Regsiter A."/>
            <person name="william w."/>
        </authorList>
    </citation>
    <scope>NUCLEOTIDE SEQUENCE</scope>
    <source>
        <strain evidence="1">Montdore</strain>
    </source>
</reference>
<evidence type="ECO:0000313" key="2">
    <source>
        <dbReference type="Proteomes" id="UP001412239"/>
    </source>
</evidence>
<keyword evidence="2" id="KW-1185">Reference proteome</keyword>
<dbReference type="Proteomes" id="UP001412239">
    <property type="component" value="Unassembled WGS sequence"/>
</dbReference>
<organism evidence="1 2">
    <name type="scientific">Tuber aestivum</name>
    <name type="common">summer truffle</name>
    <dbReference type="NCBI Taxonomy" id="59557"/>
    <lineage>
        <taxon>Eukaryota</taxon>
        <taxon>Fungi</taxon>
        <taxon>Dikarya</taxon>
        <taxon>Ascomycota</taxon>
        <taxon>Pezizomycotina</taxon>
        <taxon>Pezizomycetes</taxon>
        <taxon>Pezizales</taxon>
        <taxon>Tuberaceae</taxon>
        <taxon>Tuber</taxon>
    </lineage>
</organism>